<keyword evidence="2 3" id="KW-0067">ATP-binding</keyword>
<dbReference type="InterPro" id="IPR012833">
    <property type="entry name" value="NrdD"/>
</dbReference>
<feature type="domain" description="ATP-cone" evidence="4">
    <location>
        <begin position="70"/>
        <end position="158"/>
    </location>
</feature>
<dbReference type="AlphaFoldDB" id="A0A8E2D7X5"/>
<dbReference type="CDD" id="cd01675">
    <property type="entry name" value="RNR_III"/>
    <property type="match status" value="1"/>
</dbReference>
<dbReference type="GO" id="GO:0006260">
    <property type="term" value="P:DNA replication"/>
    <property type="evidence" value="ECO:0007669"/>
    <property type="project" value="InterPro"/>
</dbReference>
<keyword evidence="5" id="KW-0560">Oxidoreductase</keyword>
<sequence length="860" mass="97712">MKIPNSPAAVSFIKTYGHFFATVRVSKEPKKREGVRRKRVRRPAFARIVTPCEDQGYEHSNKLYKMYSNILITKRDGMSEAFSIDKIKNAVLKAYRASGIQEENSTIDQVAEKVASAIVGTQISVEEIQDLVEKELMVRNPYVAKKYIIYREWRTIERDKKTHMKQVMDGIVAIEKNDVNLSNANMSAHTPAGQMMTFASEVTKDYANKYLLGIKYARAHRNGDIHIHDLDYYPTKTTTCIQYDLDDLFERGFRTKNGSIRTPQSIQSYATLATIIFQTNQNEQHGGQSIPAFDFFMAKGVRKTFIKHLTTFISFLHNISRDNADSNESQLRNRLTGSIQSIQWSEEQSEVILEMLKQENIILSSQNLSAIWERSLKATRKDTHQAMEGFIHNLNTMHSRGGNQVVFSSINYGTDTSAEGRLLIRELLAATSEGLGQGEVPVFPIQIFKVKEGVSYTEADYNKAMADFDKAMSGEIAFDAPNFDLLLEACKTTSVALFPNFIFLDTPFNQNPLWKADDPKRYRYEVASMGCRTRVYENMHGEKSSLGRGNLSFTSLNMPRLAIKARREAEELHPDGDKHTIRKEAKQLFIESVRSMCALIAEQLYDRYQYQRTALARQFPFMMGNDVWKGGSTLQANDEVGDIIRTGTLGIGFIGGHNAMVALYGEGHARHMEAWQTLYETLEVMNQVVNEYKDKYKLNYSVLATPAEGLSGRFTKIDRKVYGIIPGVNDRDYYINSFHIDVKEPISILEKIKKEAPFHALTGGGHITYVELDGEAKKNVSAILKIVKVMYDQQIGYGSINHPVDTCKQCGYKGVIYDKCPVCRGENILRLRRITGYLTGNLDSWNSSKKAEEKDRIKHR</sequence>
<dbReference type="EC" id="1.17.4.2" evidence="5"/>
<proteinExistence type="predicted"/>
<dbReference type="NCBIfam" id="NF005497">
    <property type="entry name" value="PRK07111.1"/>
    <property type="match status" value="1"/>
</dbReference>
<dbReference type="GO" id="GO:0004748">
    <property type="term" value="F:ribonucleoside-diphosphate reductase activity, thioredoxin disulfide as acceptor"/>
    <property type="evidence" value="ECO:0007669"/>
    <property type="project" value="TreeGrafter"/>
</dbReference>
<dbReference type="PANTHER" id="PTHR21075">
    <property type="entry name" value="ANAEROBIC RIBONUCLEOSIDE-TRIPHOSPHATE REDUCTASE"/>
    <property type="match status" value="1"/>
</dbReference>
<organism evidence="5 6">
    <name type="scientific">Macellibacteroides fermentans</name>
    <dbReference type="NCBI Taxonomy" id="879969"/>
    <lineage>
        <taxon>Bacteria</taxon>
        <taxon>Pseudomonadati</taxon>
        <taxon>Bacteroidota</taxon>
        <taxon>Bacteroidia</taxon>
        <taxon>Bacteroidales</taxon>
        <taxon>Porphyromonadaceae</taxon>
        <taxon>Macellibacteroides</taxon>
    </lineage>
</organism>
<evidence type="ECO:0000256" key="2">
    <source>
        <dbReference type="ARBA" id="ARBA00022840"/>
    </source>
</evidence>
<evidence type="ECO:0000256" key="3">
    <source>
        <dbReference type="PROSITE-ProRule" id="PRU00492"/>
    </source>
</evidence>
<evidence type="ECO:0000259" key="4">
    <source>
        <dbReference type="PROSITE" id="PS51161"/>
    </source>
</evidence>
<keyword evidence="1 3" id="KW-0547">Nucleotide-binding</keyword>
<dbReference type="Pfam" id="PF13597">
    <property type="entry name" value="NRDD"/>
    <property type="match status" value="1"/>
</dbReference>
<dbReference type="EMBL" id="JACCCY010000002">
    <property type="protein sequence ID" value="NYI49764.1"/>
    <property type="molecule type" value="Genomic_DNA"/>
</dbReference>
<dbReference type="Gene3D" id="3.20.70.20">
    <property type="match status" value="1"/>
</dbReference>
<comment type="caution">
    <text evidence="5">The sequence shown here is derived from an EMBL/GenBank/DDBJ whole genome shotgun (WGS) entry which is preliminary data.</text>
</comment>
<dbReference type="SUPFAM" id="SSF51998">
    <property type="entry name" value="PFL-like glycyl radical enzymes"/>
    <property type="match status" value="1"/>
</dbReference>
<dbReference type="GO" id="GO:0008998">
    <property type="term" value="F:ribonucleoside-triphosphate reductase (thioredoxin) activity"/>
    <property type="evidence" value="ECO:0007669"/>
    <property type="project" value="UniProtKB-EC"/>
</dbReference>
<dbReference type="Pfam" id="PF03477">
    <property type="entry name" value="ATP-cone"/>
    <property type="match status" value="1"/>
</dbReference>
<evidence type="ECO:0000256" key="1">
    <source>
        <dbReference type="ARBA" id="ARBA00022741"/>
    </source>
</evidence>
<reference evidence="5 6" key="1">
    <citation type="submission" date="2020-07" db="EMBL/GenBank/DDBJ databases">
        <title>Genomic Encyclopedia of Type Strains, Phase IV (KMG-IV): sequencing the most valuable type-strain genomes for metagenomic binning, comparative biology and taxonomic classification.</title>
        <authorList>
            <person name="Goeker M."/>
        </authorList>
    </citation>
    <scope>NUCLEOTIDE SEQUENCE [LARGE SCALE GENOMIC DNA]</scope>
    <source>
        <strain evidence="5 6">DSM 23697</strain>
    </source>
</reference>
<dbReference type="GO" id="GO:0009265">
    <property type="term" value="P:2'-deoxyribonucleotide biosynthetic process"/>
    <property type="evidence" value="ECO:0007669"/>
    <property type="project" value="TreeGrafter"/>
</dbReference>
<protein>
    <submittedName>
        <fullName evidence="5">Ribonucleoside-triphosphate reductase</fullName>
        <ecNumber evidence="5">1.17.4.2</ecNumber>
    </submittedName>
</protein>
<dbReference type="PANTHER" id="PTHR21075:SF0">
    <property type="entry name" value="ANAEROBIC RIBONUCLEOSIDE-TRIPHOSPHATE REDUCTASE"/>
    <property type="match status" value="1"/>
</dbReference>
<dbReference type="GO" id="GO:0031250">
    <property type="term" value="C:anaerobic ribonucleoside-triphosphate reductase complex"/>
    <property type="evidence" value="ECO:0007669"/>
    <property type="project" value="TreeGrafter"/>
</dbReference>
<evidence type="ECO:0000313" key="6">
    <source>
        <dbReference type="Proteomes" id="UP000574332"/>
    </source>
</evidence>
<dbReference type="NCBIfam" id="TIGR02487">
    <property type="entry name" value="NrdD"/>
    <property type="match status" value="1"/>
</dbReference>
<name>A0A8E2D7X5_9PORP</name>
<accession>A0A8E2D7X5</accession>
<keyword evidence="6" id="KW-1185">Reference proteome</keyword>
<evidence type="ECO:0000313" key="5">
    <source>
        <dbReference type="EMBL" id="NYI49764.1"/>
    </source>
</evidence>
<dbReference type="InterPro" id="IPR005144">
    <property type="entry name" value="ATP-cone_dom"/>
</dbReference>
<dbReference type="Proteomes" id="UP000574332">
    <property type="component" value="Unassembled WGS sequence"/>
</dbReference>
<dbReference type="PROSITE" id="PS51161">
    <property type="entry name" value="ATP_CONE"/>
    <property type="match status" value="1"/>
</dbReference>
<dbReference type="GO" id="GO:0005524">
    <property type="term" value="F:ATP binding"/>
    <property type="evidence" value="ECO:0007669"/>
    <property type="project" value="UniProtKB-UniRule"/>
</dbReference>
<gene>
    <name evidence="5" type="ORF">F5613_001842</name>
</gene>